<dbReference type="PANTHER" id="PTHR30511:SF3">
    <property type="entry name" value="LYSINE RACEMASE"/>
    <property type="match status" value="1"/>
</dbReference>
<feature type="domain" description="Alanine racemase N-terminal" evidence="4">
    <location>
        <begin position="7"/>
        <end position="224"/>
    </location>
</feature>
<dbReference type="Proteomes" id="UP000322976">
    <property type="component" value="Unassembled WGS sequence"/>
</dbReference>
<dbReference type="SUPFAM" id="SSF51419">
    <property type="entry name" value="PLP-binding barrel"/>
    <property type="match status" value="1"/>
</dbReference>
<name>A0A5D8Q7D1_9THEO</name>
<keyword evidence="2" id="KW-0663">Pyridoxal phosphate</keyword>
<comment type="caution">
    <text evidence="5">The sequence shown here is derived from an EMBL/GenBank/DDBJ whole genome shotgun (WGS) entry which is preliminary data.</text>
</comment>
<evidence type="ECO:0000259" key="4">
    <source>
        <dbReference type="Pfam" id="PF01168"/>
    </source>
</evidence>
<dbReference type="Pfam" id="PF01168">
    <property type="entry name" value="Ala_racemase_N"/>
    <property type="match status" value="1"/>
</dbReference>
<dbReference type="Gene3D" id="3.20.20.10">
    <property type="entry name" value="Alanine racemase"/>
    <property type="match status" value="1"/>
</dbReference>
<evidence type="ECO:0000256" key="2">
    <source>
        <dbReference type="ARBA" id="ARBA00022898"/>
    </source>
</evidence>
<dbReference type="CDD" id="cd06815">
    <property type="entry name" value="PLPDE_III_AR_like_1"/>
    <property type="match status" value="1"/>
</dbReference>
<sequence length="354" mass="39024">MYPRLVVDRDKLYHNACLIKNLCSRHGIEVVAVTKGYCALKDITDVILSAGIEKLADSRILNIKRMRNECINNYIMLIRIPMLSEIADVVRYADSVLVSEMDTLRSISEECVRQGRWIEIIIMVDVGDLREGIMPEDVADFVKEASKLRRINIAGLATNVGCIGGTMPDKDNISRFIEAVYSAESILGRKLPTISGGSTCTLKLIDDGEMPERVNQLRIGEAILFGINDVCGRDIPGTYKDVFTLEAEVVEVKRKPSKPIGEVGFDAFGEVPHFEDRGIRKRAILALGKQDVIINGIKPRHAGMTIVGASSDHLILDVEDYEGTIGVGDVIPFDITYGGLLSVSTSPYVEKVIL</sequence>
<evidence type="ECO:0000313" key="5">
    <source>
        <dbReference type="EMBL" id="TZE80635.1"/>
    </source>
</evidence>
<dbReference type="GO" id="GO:0005829">
    <property type="term" value="C:cytosol"/>
    <property type="evidence" value="ECO:0007669"/>
    <property type="project" value="TreeGrafter"/>
</dbReference>
<dbReference type="PANTHER" id="PTHR30511">
    <property type="entry name" value="ALANINE RACEMASE"/>
    <property type="match status" value="1"/>
</dbReference>
<dbReference type="GO" id="GO:0030170">
    <property type="term" value="F:pyridoxal phosphate binding"/>
    <property type="evidence" value="ECO:0007669"/>
    <property type="project" value="TreeGrafter"/>
</dbReference>
<reference evidence="5 6" key="1">
    <citation type="submission" date="2019-08" db="EMBL/GenBank/DDBJ databases">
        <title>Calorimonas adulescens gen. nov., sp. nov., an anaerobic thermophilic bacterium from Sakhalin hot spring.</title>
        <authorList>
            <person name="Khomyakova M.A."/>
            <person name="Merkel A.Y."/>
            <person name="Novikov A."/>
            <person name="Bonch-Osmolovskaya E.A."/>
            <person name="Slobodkin A.I."/>
        </authorList>
    </citation>
    <scope>NUCLEOTIDE SEQUENCE [LARGE SCALE GENOMIC DNA]</scope>
    <source>
        <strain evidence="5 6">A05MB</strain>
    </source>
</reference>
<evidence type="ECO:0000256" key="3">
    <source>
        <dbReference type="ARBA" id="ARBA00023235"/>
    </source>
</evidence>
<accession>A0A5D8Q7D1</accession>
<dbReference type="InterPro" id="IPR029066">
    <property type="entry name" value="PLP-binding_barrel"/>
</dbReference>
<proteinExistence type="predicted"/>
<dbReference type="RefSeq" id="WP_149546335.1">
    <property type="nucleotide sequence ID" value="NZ_VTPS01000031.1"/>
</dbReference>
<keyword evidence="6" id="KW-1185">Reference proteome</keyword>
<gene>
    <name evidence="5" type="ORF">FWJ32_12690</name>
</gene>
<keyword evidence="3" id="KW-0413">Isomerase</keyword>
<organism evidence="5 6">
    <name type="scientific">Calorimonas adulescens</name>
    <dbReference type="NCBI Taxonomy" id="2606906"/>
    <lineage>
        <taxon>Bacteria</taxon>
        <taxon>Bacillati</taxon>
        <taxon>Bacillota</taxon>
        <taxon>Clostridia</taxon>
        <taxon>Thermoanaerobacterales</taxon>
        <taxon>Thermoanaerobacteraceae</taxon>
        <taxon>Calorimonas</taxon>
    </lineage>
</organism>
<dbReference type="GO" id="GO:0008784">
    <property type="term" value="F:alanine racemase activity"/>
    <property type="evidence" value="ECO:0007669"/>
    <property type="project" value="TreeGrafter"/>
</dbReference>
<comment type="cofactor">
    <cofactor evidence="1">
        <name>pyridoxal 5'-phosphate</name>
        <dbReference type="ChEBI" id="CHEBI:597326"/>
    </cofactor>
</comment>
<evidence type="ECO:0000256" key="1">
    <source>
        <dbReference type="ARBA" id="ARBA00001933"/>
    </source>
</evidence>
<dbReference type="InterPro" id="IPR000821">
    <property type="entry name" value="Ala_racemase"/>
</dbReference>
<dbReference type="AlphaFoldDB" id="A0A5D8Q7D1"/>
<dbReference type="EMBL" id="VTPS01000031">
    <property type="protein sequence ID" value="TZE80635.1"/>
    <property type="molecule type" value="Genomic_DNA"/>
</dbReference>
<dbReference type="InterPro" id="IPR001608">
    <property type="entry name" value="Ala_racemase_N"/>
</dbReference>
<protein>
    <submittedName>
        <fullName evidence="5">Alanine/ornithine racemase family PLP-dependent enzyme</fullName>
    </submittedName>
</protein>
<evidence type="ECO:0000313" key="6">
    <source>
        <dbReference type="Proteomes" id="UP000322976"/>
    </source>
</evidence>